<dbReference type="InterPro" id="IPR038352">
    <property type="entry name" value="Imelysin_sf"/>
</dbReference>
<evidence type="ECO:0000256" key="6">
    <source>
        <dbReference type="ARBA" id="ARBA00023004"/>
    </source>
</evidence>
<dbReference type="Pfam" id="PF03150">
    <property type="entry name" value="CCP_MauG"/>
    <property type="match status" value="1"/>
</dbReference>
<evidence type="ECO:0000313" key="9">
    <source>
        <dbReference type="EMBL" id="KAA9356924.1"/>
    </source>
</evidence>
<comment type="subcellular location">
    <subcellularLocation>
        <location evidence="1">Cell envelope</location>
    </subcellularLocation>
</comment>
<dbReference type="SUPFAM" id="SSF46626">
    <property type="entry name" value="Cytochrome c"/>
    <property type="match status" value="2"/>
</dbReference>
<keyword evidence="9" id="KW-0575">Peroxidase</keyword>
<dbReference type="Gene3D" id="1.10.760.10">
    <property type="entry name" value="Cytochrome c-like domain"/>
    <property type="match status" value="2"/>
</dbReference>
<evidence type="ECO:0000259" key="8">
    <source>
        <dbReference type="PROSITE" id="PS51007"/>
    </source>
</evidence>
<dbReference type="PROSITE" id="PS51007">
    <property type="entry name" value="CYTC"/>
    <property type="match status" value="1"/>
</dbReference>
<evidence type="ECO:0000256" key="1">
    <source>
        <dbReference type="ARBA" id="ARBA00004196"/>
    </source>
</evidence>
<reference evidence="9 10" key="1">
    <citation type="submission" date="2019-09" db="EMBL/GenBank/DDBJ databases">
        <title>Genome Sequence of Larkinella sp MA1.</title>
        <authorList>
            <person name="Srinivasan S."/>
        </authorList>
    </citation>
    <scope>NUCLEOTIDE SEQUENCE [LARGE SCALE GENOMIC DNA]</scope>
    <source>
        <strain evidence="9 10">MA1</strain>
    </source>
</reference>
<dbReference type="EMBL" id="VTWS01000001">
    <property type="protein sequence ID" value="KAA9356924.1"/>
    <property type="molecule type" value="Genomic_DNA"/>
</dbReference>
<dbReference type="AlphaFoldDB" id="A0A5N1JL74"/>
<keyword evidence="3 7" id="KW-0479">Metal-binding</keyword>
<dbReference type="Proteomes" id="UP000326344">
    <property type="component" value="Unassembled WGS sequence"/>
</dbReference>
<evidence type="ECO:0000256" key="2">
    <source>
        <dbReference type="ARBA" id="ARBA00022617"/>
    </source>
</evidence>
<name>A0A5N1JL74_9BACT</name>
<dbReference type="GO" id="GO:0020037">
    <property type="term" value="F:heme binding"/>
    <property type="evidence" value="ECO:0007669"/>
    <property type="project" value="InterPro"/>
</dbReference>
<dbReference type="InterPro" id="IPR004852">
    <property type="entry name" value="Di-haem_cyt_c_peroxidsae"/>
</dbReference>
<keyword evidence="10" id="KW-1185">Reference proteome</keyword>
<comment type="caution">
    <text evidence="9">The sequence shown here is derived from an EMBL/GenBank/DDBJ whole genome shotgun (WGS) entry which is preliminary data.</text>
</comment>
<sequence length="663" mass="74353">MAARSPKTSIFTTMRLGIWAKVVKLSLCAVFRNKAPHPPKGNLNLPSFKPPLGGWGLFLLATFTGVFLLNYLDSPTEKPVAATERVKQQFSHDLAKFRDLIETRFLPLAEHSTSSDSLKTAFLACRRAYKKLEPFAEYYFPATTRLVNGPPLPEIEAEDNRISEPGGLQVIEELLFPTFDPNRRSDLIREIKKLRRELLRYADFGNDTALTDAHVFDALRLQIFRIITLGISGFDTPRCQTALPEAAASLGGLSTYVSFYSTNTPGFRRLIQLLENSETHLNRASDFNTFDRFQFITTVANPLTTHMLAFQQQRNIQPFNELRALRTDAKTLFDTNAFNPDFYAPTVAMRTNPAKVLLGKKLFSDPILSVGNNSASGGKRSCASCHQPANAFTDGLPKNATLSGRGFVRRNTPTLLNAALQNAQFYDLRAQTLENQASEVIQNVDEMHGSLEYAARTLQQNSRYRAWFKKAFPILRDSIEPFHIQNALAAYERSLVRLNSRFDRAMREQFHGTGKPLLSAEERLGFNLFMGKAKCGTCHFLPLFNGTVPPVFTQTESEVIGVPVRPNRRQIDPDPGRYALFRLDPLKYSFKTPTVRNAAQTSPYMHNGAYQTLEEVLEFYNQGGGRGLGIVLENQTLPAEKLDLTTSEKSALLAFLKTLSDAK</sequence>
<dbReference type="PANTHER" id="PTHR30600:SF10">
    <property type="entry name" value="BLL6722 PROTEIN"/>
    <property type="match status" value="1"/>
</dbReference>
<dbReference type="PANTHER" id="PTHR30600">
    <property type="entry name" value="CYTOCHROME C PEROXIDASE-RELATED"/>
    <property type="match status" value="1"/>
</dbReference>
<gene>
    <name evidence="9" type="ORF">F0P93_04080</name>
</gene>
<proteinExistence type="predicted"/>
<organism evidence="9 10">
    <name type="scientific">Larkinella humicola</name>
    <dbReference type="NCBI Taxonomy" id="2607654"/>
    <lineage>
        <taxon>Bacteria</taxon>
        <taxon>Pseudomonadati</taxon>
        <taxon>Bacteroidota</taxon>
        <taxon>Cytophagia</taxon>
        <taxon>Cytophagales</taxon>
        <taxon>Spirosomataceae</taxon>
        <taxon>Larkinella</taxon>
    </lineage>
</organism>
<dbReference type="InterPro" id="IPR009056">
    <property type="entry name" value="Cyt_c-like_dom"/>
</dbReference>
<dbReference type="GO" id="GO:0009055">
    <property type="term" value="F:electron transfer activity"/>
    <property type="evidence" value="ECO:0007669"/>
    <property type="project" value="InterPro"/>
</dbReference>
<dbReference type="GO" id="GO:0046872">
    <property type="term" value="F:metal ion binding"/>
    <property type="evidence" value="ECO:0007669"/>
    <property type="project" value="UniProtKB-KW"/>
</dbReference>
<evidence type="ECO:0000256" key="7">
    <source>
        <dbReference type="PROSITE-ProRule" id="PRU00433"/>
    </source>
</evidence>
<dbReference type="Gene3D" id="1.20.1420.20">
    <property type="entry name" value="M75 peptidase, HXXE motif"/>
    <property type="match status" value="1"/>
</dbReference>
<evidence type="ECO:0000256" key="4">
    <source>
        <dbReference type="ARBA" id="ARBA00022729"/>
    </source>
</evidence>
<evidence type="ECO:0000256" key="3">
    <source>
        <dbReference type="ARBA" id="ARBA00022723"/>
    </source>
</evidence>
<evidence type="ECO:0000256" key="5">
    <source>
        <dbReference type="ARBA" id="ARBA00023002"/>
    </source>
</evidence>
<accession>A0A5N1JL74</accession>
<keyword evidence="6 7" id="KW-0408">Iron</keyword>
<keyword evidence="5" id="KW-0560">Oxidoreductase</keyword>
<dbReference type="InterPro" id="IPR051395">
    <property type="entry name" value="Cytochrome_c_Peroxidase/MauG"/>
</dbReference>
<keyword evidence="2 7" id="KW-0349">Heme</keyword>
<evidence type="ECO:0000313" key="10">
    <source>
        <dbReference type="Proteomes" id="UP000326344"/>
    </source>
</evidence>
<dbReference type="InterPro" id="IPR036909">
    <property type="entry name" value="Cyt_c-like_dom_sf"/>
</dbReference>
<dbReference type="GO" id="GO:0004130">
    <property type="term" value="F:cytochrome-c peroxidase activity"/>
    <property type="evidence" value="ECO:0007669"/>
    <property type="project" value="TreeGrafter"/>
</dbReference>
<feature type="domain" description="Cytochrome c" evidence="8">
    <location>
        <begin position="520"/>
        <end position="660"/>
    </location>
</feature>
<dbReference type="GO" id="GO:0030313">
    <property type="term" value="C:cell envelope"/>
    <property type="evidence" value="ECO:0007669"/>
    <property type="project" value="UniProtKB-SubCell"/>
</dbReference>
<keyword evidence="4" id="KW-0732">Signal</keyword>
<protein>
    <submittedName>
        <fullName evidence="9">Cytochrome C peroxidase</fullName>
    </submittedName>
</protein>